<keyword evidence="1" id="KW-1133">Transmembrane helix</keyword>
<keyword evidence="1" id="KW-0812">Transmembrane</keyword>
<organism evidence="2">
    <name type="scientific">Oikopleura dioica</name>
    <name type="common">Tunicate</name>
    <dbReference type="NCBI Taxonomy" id="34765"/>
    <lineage>
        <taxon>Eukaryota</taxon>
        <taxon>Metazoa</taxon>
        <taxon>Chordata</taxon>
        <taxon>Tunicata</taxon>
        <taxon>Appendicularia</taxon>
        <taxon>Copelata</taxon>
        <taxon>Oikopleuridae</taxon>
        <taxon>Oikopleura</taxon>
    </lineage>
</organism>
<evidence type="ECO:0000313" key="3">
    <source>
        <dbReference type="Proteomes" id="UP000001307"/>
    </source>
</evidence>
<proteinExistence type="predicted"/>
<gene>
    <name evidence="2" type="ORF">GSOID_T00014797001</name>
</gene>
<dbReference type="AlphaFoldDB" id="E4XM49"/>
<keyword evidence="1" id="KW-0472">Membrane</keyword>
<sequence length="159" mass="18148">MSRFNVSFSERLFLIIVQCYILLIFSCFLFEYFKTEQILSGQANFLKSTAFNVSLLAFLIGSYVHLGKALSIFRSLFADYEEALTNLKRIFARRCQILASFCQIVVIFLLVAGLAITQKESQITVDSEILSEDTEILEDHLLIEHKATRSIPEIFAGIF</sequence>
<feature type="transmembrane region" description="Helical" evidence="1">
    <location>
        <begin position="45"/>
        <end position="66"/>
    </location>
</feature>
<accession>E4XM49</accession>
<dbReference type="Proteomes" id="UP000001307">
    <property type="component" value="Unassembled WGS sequence"/>
</dbReference>
<reference evidence="2" key="1">
    <citation type="journal article" date="2010" name="Science">
        <title>Plasticity of animal genome architecture unmasked by rapid evolution of a pelagic tunicate.</title>
        <authorList>
            <person name="Denoeud F."/>
            <person name="Henriet S."/>
            <person name="Mungpakdee S."/>
            <person name="Aury J.M."/>
            <person name="Da Silva C."/>
            <person name="Brinkmann H."/>
            <person name="Mikhaleva J."/>
            <person name="Olsen L.C."/>
            <person name="Jubin C."/>
            <person name="Canestro C."/>
            <person name="Bouquet J.M."/>
            <person name="Danks G."/>
            <person name="Poulain J."/>
            <person name="Campsteijn C."/>
            <person name="Adamski M."/>
            <person name="Cross I."/>
            <person name="Yadetie F."/>
            <person name="Muffato M."/>
            <person name="Louis A."/>
            <person name="Butcher S."/>
            <person name="Tsagkogeorga G."/>
            <person name="Konrad A."/>
            <person name="Singh S."/>
            <person name="Jensen M.F."/>
            <person name="Cong E.H."/>
            <person name="Eikeseth-Otteraa H."/>
            <person name="Noel B."/>
            <person name="Anthouard V."/>
            <person name="Porcel B.M."/>
            <person name="Kachouri-Lafond R."/>
            <person name="Nishino A."/>
            <person name="Ugolini M."/>
            <person name="Chourrout P."/>
            <person name="Nishida H."/>
            <person name="Aasland R."/>
            <person name="Huzurbazar S."/>
            <person name="Westhof E."/>
            <person name="Delsuc F."/>
            <person name="Lehrach H."/>
            <person name="Reinhardt R."/>
            <person name="Weissenbach J."/>
            <person name="Roy S.W."/>
            <person name="Artiguenave F."/>
            <person name="Postlethwait J.H."/>
            <person name="Manak J.R."/>
            <person name="Thompson E.M."/>
            <person name="Jaillon O."/>
            <person name="Du Pasquier L."/>
            <person name="Boudinot P."/>
            <person name="Liberles D.A."/>
            <person name="Volff J.N."/>
            <person name="Philippe H."/>
            <person name="Lenhard B."/>
            <person name="Roest Crollius H."/>
            <person name="Wincker P."/>
            <person name="Chourrout D."/>
        </authorList>
    </citation>
    <scope>NUCLEOTIDE SEQUENCE [LARGE SCALE GENOMIC DNA]</scope>
</reference>
<protein>
    <submittedName>
        <fullName evidence="2">Uncharacterized protein</fullName>
    </submittedName>
</protein>
<keyword evidence="3" id="KW-1185">Reference proteome</keyword>
<feature type="transmembrane region" description="Helical" evidence="1">
    <location>
        <begin position="97"/>
        <end position="116"/>
    </location>
</feature>
<name>E4XM49_OIKDI</name>
<dbReference type="InParanoid" id="E4XM49"/>
<dbReference type="PROSITE" id="PS51257">
    <property type="entry name" value="PROKAR_LIPOPROTEIN"/>
    <property type="match status" value="1"/>
</dbReference>
<dbReference type="EMBL" id="FN653074">
    <property type="protein sequence ID" value="CBY11056.1"/>
    <property type="molecule type" value="Genomic_DNA"/>
</dbReference>
<evidence type="ECO:0000256" key="1">
    <source>
        <dbReference type="SAM" id="Phobius"/>
    </source>
</evidence>
<feature type="transmembrane region" description="Helical" evidence="1">
    <location>
        <begin position="12"/>
        <end position="33"/>
    </location>
</feature>
<evidence type="ECO:0000313" key="2">
    <source>
        <dbReference type="EMBL" id="CBY11056.1"/>
    </source>
</evidence>